<protein>
    <submittedName>
        <fullName evidence="2">Uncharacterized protein</fullName>
    </submittedName>
</protein>
<sequence>MKKTIERRAQLDRRQNDIGPPHGWKDRRRTTERRIPEIEECEVSESEWQLYFGRYSSETVTTTDESTTTTVIVESAAEIFGRVRDR</sequence>
<proteinExistence type="predicted"/>
<evidence type="ECO:0000313" key="2">
    <source>
        <dbReference type="EMBL" id="KXB30567.1"/>
    </source>
</evidence>
<dbReference type="Proteomes" id="UP000070186">
    <property type="component" value="Unassembled WGS sequence"/>
</dbReference>
<dbReference type="EMBL" id="LODL01000021">
    <property type="protein sequence ID" value="KXB30567.1"/>
    <property type="molecule type" value="Genomic_DNA"/>
</dbReference>
<organism evidence="2 3">
    <name type="scientific">Dechloromonas denitrificans</name>
    <dbReference type="NCBI Taxonomy" id="281362"/>
    <lineage>
        <taxon>Bacteria</taxon>
        <taxon>Pseudomonadati</taxon>
        <taxon>Pseudomonadota</taxon>
        <taxon>Betaproteobacteria</taxon>
        <taxon>Rhodocyclales</taxon>
        <taxon>Azonexaceae</taxon>
        <taxon>Dechloromonas</taxon>
    </lineage>
</organism>
<accession>A0A133XHY6</accession>
<dbReference type="RefSeq" id="WP_066884316.1">
    <property type="nucleotide sequence ID" value="NZ_LODL01000021.1"/>
</dbReference>
<name>A0A133XHY6_9RHOO</name>
<reference evidence="2 3" key="1">
    <citation type="submission" date="2015-12" db="EMBL/GenBank/DDBJ databases">
        <title>Nitrous oxide reduction kinetics distinguish bacteria harboring typical versus atypical NosZ.</title>
        <authorList>
            <person name="Yoon S."/>
            <person name="Nissen S."/>
            <person name="Park D."/>
            <person name="Sanford R.A."/>
            <person name="Loeffler F.E."/>
        </authorList>
    </citation>
    <scope>NUCLEOTIDE SEQUENCE [LARGE SCALE GENOMIC DNA]</scope>
    <source>
        <strain evidence="2 3">ATCC BAA-841</strain>
    </source>
</reference>
<feature type="region of interest" description="Disordered" evidence="1">
    <location>
        <begin position="1"/>
        <end position="31"/>
    </location>
</feature>
<dbReference type="STRING" id="281362.AT959_14675"/>
<dbReference type="AntiFam" id="ANF00079">
    <property type="entry name" value="Shadow ORF (opposite rarA)"/>
</dbReference>
<gene>
    <name evidence="2" type="ORF">AT959_14675</name>
</gene>
<dbReference type="AlphaFoldDB" id="A0A133XHY6"/>
<evidence type="ECO:0000256" key="1">
    <source>
        <dbReference type="SAM" id="MobiDB-lite"/>
    </source>
</evidence>
<evidence type="ECO:0000313" key="3">
    <source>
        <dbReference type="Proteomes" id="UP000070186"/>
    </source>
</evidence>
<comment type="caution">
    <text evidence="2">The sequence shown here is derived from an EMBL/GenBank/DDBJ whole genome shotgun (WGS) entry which is preliminary data.</text>
</comment>
<feature type="compositionally biased region" description="Basic and acidic residues" evidence="1">
    <location>
        <begin position="1"/>
        <end position="16"/>
    </location>
</feature>
<keyword evidence="3" id="KW-1185">Reference proteome</keyword>